<feature type="domain" description="Response regulatory" evidence="3">
    <location>
        <begin position="3"/>
        <end position="117"/>
    </location>
</feature>
<dbReference type="Gene3D" id="3.40.50.2300">
    <property type="match status" value="1"/>
</dbReference>
<organism evidence="4 5">
    <name type="scientific">Candidatus Wolfebacteria bacterium GW2011_GWC2_39_22</name>
    <dbReference type="NCBI Taxonomy" id="1619013"/>
    <lineage>
        <taxon>Bacteria</taxon>
        <taxon>Candidatus Wolfeibacteriota</taxon>
    </lineage>
</organism>
<evidence type="ECO:0000313" key="5">
    <source>
        <dbReference type="Proteomes" id="UP000034665"/>
    </source>
</evidence>
<dbReference type="InterPro" id="IPR001789">
    <property type="entry name" value="Sig_transdc_resp-reg_receiver"/>
</dbReference>
<sequence length="120" mass="13083">MKRILIVEDSIVMQALLARCLEPLGATITIADNGENGYKLLSDEPFDLAIVDHGLPGEMSGGALVILMHDKGCRVPFVMVTGFAGYEIPMVARGIAETIIKKPFDYQALRALAKEILERP</sequence>
<dbReference type="PANTHER" id="PTHR44591:SF3">
    <property type="entry name" value="RESPONSE REGULATORY DOMAIN-CONTAINING PROTEIN"/>
    <property type="match status" value="1"/>
</dbReference>
<evidence type="ECO:0000313" key="4">
    <source>
        <dbReference type="EMBL" id="KKR12142.1"/>
    </source>
</evidence>
<reference evidence="4 5" key="1">
    <citation type="journal article" date="2015" name="Nature">
        <title>rRNA introns, odd ribosomes, and small enigmatic genomes across a large radiation of phyla.</title>
        <authorList>
            <person name="Brown C.T."/>
            <person name="Hug L.A."/>
            <person name="Thomas B.C."/>
            <person name="Sharon I."/>
            <person name="Castelle C.J."/>
            <person name="Singh A."/>
            <person name="Wilkins M.J."/>
            <person name="Williams K.H."/>
            <person name="Banfield J.F."/>
        </authorList>
    </citation>
    <scope>NUCLEOTIDE SEQUENCE [LARGE SCALE GENOMIC DNA]</scope>
</reference>
<dbReference type="InterPro" id="IPR011006">
    <property type="entry name" value="CheY-like_superfamily"/>
</dbReference>
<accession>A0A0G0REU2</accession>
<protein>
    <recommendedName>
        <fullName evidence="3">Response regulatory domain-containing protein</fullName>
    </recommendedName>
</protein>
<comment type="caution">
    <text evidence="4">The sequence shown here is derived from an EMBL/GenBank/DDBJ whole genome shotgun (WGS) entry which is preliminary data.</text>
</comment>
<gene>
    <name evidence="4" type="ORF">UT41_C0003G0069</name>
</gene>
<proteinExistence type="predicted"/>
<keyword evidence="1 2" id="KW-0597">Phosphoprotein</keyword>
<dbReference type="SUPFAM" id="SSF52172">
    <property type="entry name" value="CheY-like"/>
    <property type="match status" value="1"/>
</dbReference>
<dbReference type="PANTHER" id="PTHR44591">
    <property type="entry name" value="STRESS RESPONSE REGULATOR PROTEIN 1"/>
    <property type="match status" value="1"/>
</dbReference>
<dbReference type="Pfam" id="PF00072">
    <property type="entry name" value="Response_reg"/>
    <property type="match status" value="1"/>
</dbReference>
<dbReference type="EMBL" id="LBWR01000003">
    <property type="protein sequence ID" value="KKR12142.1"/>
    <property type="molecule type" value="Genomic_DNA"/>
</dbReference>
<dbReference type="InterPro" id="IPR050595">
    <property type="entry name" value="Bact_response_regulator"/>
</dbReference>
<evidence type="ECO:0000259" key="3">
    <source>
        <dbReference type="PROSITE" id="PS50110"/>
    </source>
</evidence>
<dbReference type="CDD" id="cd00156">
    <property type="entry name" value="REC"/>
    <property type="match status" value="1"/>
</dbReference>
<evidence type="ECO:0000256" key="2">
    <source>
        <dbReference type="PROSITE-ProRule" id="PRU00169"/>
    </source>
</evidence>
<evidence type="ECO:0000256" key="1">
    <source>
        <dbReference type="ARBA" id="ARBA00022553"/>
    </source>
</evidence>
<dbReference type="AlphaFoldDB" id="A0A0G0REU2"/>
<dbReference type="PROSITE" id="PS50110">
    <property type="entry name" value="RESPONSE_REGULATORY"/>
    <property type="match status" value="1"/>
</dbReference>
<feature type="modified residue" description="4-aspartylphosphate" evidence="2">
    <location>
        <position position="52"/>
    </location>
</feature>
<dbReference type="GO" id="GO:0000160">
    <property type="term" value="P:phosphorelay signal transduction system"/>
    <property type="evidence" value="ECO:0007669"/>
    <property type="project" value="InterPro"/>
</dbReference>
<dbReference type="SMART" id="SM00448">
    <property type="entry name" value="REC"/>
    <property type="match status" value="1"/>
</dbReference>
<dbReference type="STRING" id="1619013.UT41_C0003G0069"/>
<dbReference type="Proteomes" id="UP000034665">
    <property type="component" value="Unassembled WGS sequence"/>
</dbReference>
<name>A0A0G0REU2_9BACT</name>